<evidence type="ECO:0000313" key="2">
    <source>
        <dbReference type="Proteomes" id="UP000789860"/>
    </source>
</evidence>
<evidence type="ECO:0000313" key="1">
    <source>
        <dbReference type="EMBL" id="CAG8614034.1"/>
    </source>
</evidence>
<accession>A0ACA9MV50</accession>
<proteinExistence type="predicted"/>
<reference evidence="1" key="1">
    <citation type="submission" date="2021-06" db="EMBL/GenBank/DDBJ databases">
        <authorList>
            <person name="Kallberg Y."/>
            <person name="Tangrot J."/>
            <person name="Rosling A."/>
        </authorList>
    </citation>
    <scope>NUCLEOTIDE SEQUENCE</scope>
    <source>
        <strain evidence="1">AU212A</strain>
    </source>
</reference>
<organism evidence="1 2">
    <name type="scientific">Scutellospora calospora</name>
    <dbReference type="NCBI Taxonomy" id="85575"/>
    <lineage>
        <taxon>Eukaryota</taxon>
        <taxon>Fungi</taxon>
        <taxon>Fungi incertae sedis</taxon>
        <taxon>Mucoromycota</taxon>
        <taxon>Glomeromycotina</taxon>
        <taxon>Glomeromycetes</taxon>
        <taxon>Diversisporales</taxon>
        <taxon>Gigasporaceae</taxon>
        <taxon>Scutellospora</taxon>
    </lineage>
</organism>
<dbReference type="EMBL" id="CAJVPM010016441">
    <property type="protein sequence ID" value="CAG8614034.1"/>
    <property type="molecule type" value="Genomic_DNA"/>
</dbReference>
<keyword evidence="2" id="KW-1185">Reference proteome</keyword>
<gene>
    <name evidence="1" type="ORF">SCALOS_LOCUS7400</name>
</gene>
<sequence length="174" mass="19823">SNLLENSKTVSSASDVSRTLPDSNVHLSSFALPCGVTGSKKENSTNGEDGITKKLSRPPNVFILYNRAKQSQTLDHHQDIPNNEIGKMWHENKRIDYDYFSCKSCKKKNWLEVGVKEKYIKSFEYSSFNNWSKIGEGGFGIVYSAYSNDVEKIVALKRLRNSDSENSFHEFIRE</sequence>
<feature type="non-terminal residue" evidence="1">
    <location>
        <position position="1"/>
    </location>
</feature>
<name>A0ACA9MV50_9GLOM</name>
<comment type="caution">
    <text evidence="1">The sequence shown here is derived from an EMBL/GenBank/DDBJ whole genome shotgun (WGS) entry which is preliminary data.</text>
</comment>
<protein>
    <submittedName>
        <fullName evidence="1">4682_t:CDS:1</fullName>
    </submittedName>
</protein>
<feature type="non-terminal residue" evidence="1">
    <location>
        <position position="174"/>
    </location>
</feature>
<dbReference type="Proteomes" id="UP000789860">
    <property type="component" value="Unassembled WGS sequence"/>
</dbReference>